<dbReference type="PANTHER" id="PTHR46066:SF2">
    <property type="entry name" value="CHITINASE DOMAIN-CONTAINING PROTEIN 1"/>
    <property type="match status" value="1"/>
</dbReference>
<feature type="domain" description="GH18" evidence="4">
    <location>
        <begin position="59"/>
        <end position="381"/>
    </location>
</feature>
<evidence type="ECO:0000259" key="3">
    <source>
        <dbReference type="PROSITE" id="PS51782"/>
    </source>
</evidence>
<keyword evidence="6" id="KW-1185">Reference proteome</keyword>
<sequence>MIYVVKQGDSLYKIAREHNTTAAAIAALNELPNPDVLVVGQTLVLPEKLNVNRKTIETNGYAEWYTQQVPAKLSQEVRKRGPLLTYMMPFAYEVKRDGTLTELDWGNLGEIATANRTASAVVLTNIENGAFSDTLAHDILSNEALQNVMMDAALSEAKLHNAKDIHLDFEYLPPEDKDLYVAMLKRLVARAHPAGLTVSAALAPKTSASQSSKWYGGHDYKGIGETVDFVVIMTYEWGYSGGPPMAVSPIHPVRQVLEYAISEMPASKIMMGQNLYGYDWKLPYKVGNPNAVAVSSQYAIEVAKQNNAAISYDTVAQAPYFHYWKNGVEHVVWFEDARSIEAKFELLEELGLRGIAYWHLGFSFPQNWALLQQKFHVKHLF</sequence>
<keyword evidence="2" id="KW-0326">Glycosidase</keyword>
<dbReference type="InterPro" id="IPR001223">
    <property type="entry name" value="Glyco_hydro18_cat"/>
</dbReference>
<dbReference type="EMBL" id="CP014806">
    <property type="protein sequence ID" value="AMX00645.1"/>
    <property type="molecule type" value="Genomic_DNA"/>
</dbReference>
<protein>
    <submittedName>
        <fullName evidence="5">Spore gernimation protein</fullName>
    </submittedName>
</protein>
<dbReference type="PROSITE" id="PS51782">
    <property type="entry name" value="LYSM"/>
    <property type="match status" value="1"/>
</dbReference>
<dbReference type="OrthoDB" id="9769314at2"/>
<dbReference type="InterPro" id="IPR017853">
    <property type="entry name" value="GH"/>
</dbReference>
<dbReference type="SUPFAM" id="SSF51445">
    <property type="entry name" value="(Trans)glycosidases"/>
    <property type="match status" value="1"/>
</dbReference>
<dbReference type="InterPro" id="IPR011583">
    <property type="entry name" value="Chitinase_II/V-like_cat"/>
</dbReference>
<dbReference type="InterPro" id="IPR041704">
    <property type="entry name" value="CFLE_GH18"/>
</dbReference>
<dbReference type="GO" id="GO:0008061">
    <property type="term" value="F:chitin binding"/>
    <property type="evidence" value="ECO:0007669"/>
    <property type="project" value="InterPro"/>
</dbReference>
<dbReference type="PANTHER" id="PTHR46066">
    <property type="entry name" value="CHITINASE DOMAIN-CONTAINING PROTEIN 1 FAMILY MEMBER"/>
    <property type="match status" value="1"/>
</dbReference>
<dbReference type="PROSITE" id="PS51910">
    <property type="entry name" value="GH18_2"/>
    <property type="match status" value="1"/>
</dbReference>
<dbReference type="GO" id="GO:0070492">
    <property type="term" value="F:oligosaccharide binding"/>
    <property type="evidence" value="ECO:0007669"/>
    <property type="project" value="TreeGrafter"/>
</dbReference>
<evidence type="ECO:0000313" key="5">
    <source>
        <dbReference type="EMBL" id="AMX00645.1"/>
    </source>
</evidence>
<dbReference type="InterPro" id="IPR018392">
    <property type="entry name" value="LysM"/>
</dbReference>
<gene>
    <name evidence="5" type="ORF">ATY39_15205</name>
</gene>
<dbReference type="GO" id="GO:0016798">
    <property type="term" value="F:hydrolase activity, acting on glycosyl bonds"/>
    <property type="evidence" value="ECO:0007669"/>
    <property type="project" value="UniProtKB-KW"/>
</dbReference>
<dbReference type="Proteomes" id="UP000076021">
    <property type="component" value="Chromosome"/>
</dbReference>
<evidence type="ECO:0000313" key="6">
    <source>
        <dbReference type="Proteomes" id="UP000076021"/>
    </source>
</evidence>
<dbReference type="Gene3D" id="3.20.20.80">
    <property type="entry name" value="Glycosidases"/>
    <property type="match status" value="1"/>
</dbReference>
<dbReference type="CDD" id="cd02874">
    <property type="entry name" value="GH18_CFLE_spore_hydrolase"/>
    <property type="match status" value="1"/>
</dbReference>
<dbReference type="InterPro" id="IPR036779">
    <property type="entry name" value="LysM_dom_sf"/>
</dbReference>
<name>A0A143HG05_9BACL</name>
<dbReference type="GO" id="GO:0012505">
    <property type="term" value="C:endomembrane system"/>
    <property type="evidence" value="ECO:0007669"/>
    <property type="project" value="TreeGrafter"/>
</dbReference>
<dbReference type="Pfam" id="PF01476">
    <property type="entry name" value="LysM"/>
    <property type="match status" value="1"/>
</dbReference>
<proteinExistence type="predicted"/>
<accession>A0A143HG05</accession>
<dbReference type="Gene3D" id="3.10.350.10">
    <property type="entry name" value="LysM domain"/>
    <property type="match status" value="1"/>
</dbReference>
<keyword evidence="1" id="KW-0378">Hydrolase</keyword>
<evidence type="ECO:0000256" key="2">
    <source>
        <dbReference type="ARBA" id="ARBA00023295"/>
    </source>
</evidence>
<evidence type="ECO:0000259" key="4">
    <source>
        <dbReference type="PROSITE" id="PS51910"/>
    </source>
</evidence>
<dbReference type="Gene3D" id="3.10.50.10">
    <property type="match status" value="1"/>
</dbReference>
<reference evidence="6" key="2">
    <citation type="submission" date="2016-03" db="EMBL/GenBank/DDBJ databases">
        <authorList>
            <person name="Ploux O."/>
        </authorList>
    </citation>
    <scope>NUCLEOTIDE SEQUENCE [LARGE SCALE GENOMIC DNA]</scope>
    <source>
        <strain evidence="6">PP9</strain>
    </source>
</reference>
<dbReference type="SMART" id="SM00257">
    <property type="entry name" value="LysM"/>
    <property type="match status" value="1"/>
</dbReference>
<dbReference type="KEGG" id="rst:ATY39_15205"/>
<dbReference type="CDD" id="cd00118">
    <property type="entry name" value="LysM"/>
    <property type="match status" value="1"/>
</dbReference>
<evidence type="ECO:0000256" key="1">
    <source>
        <dbReference type="ARBA" id="ARBA00022801"/>
    </source>
</evidence>
<dbReference type="Pfam" id="PF00704">
    <property type="entry name" value="Glyco_hydro_18"/>
    <property type="match status" value="1"/>
</dbReference>
<organism evidence="5 6">
    <name type="scientific">Rummeliibacillus stabekisii</name>
    <dbReference type="NCBI Taxonomy" id="241244"/>
    <lineage>
        <taxon>Bacteria</taxon>
        <taxon>Bacillati</taxon>
        <taxon>Bacillota</taxon>
        <taxon>Bacilli</taxon>
        <taxon>Bacillales</taxon>
        <taxon>Caryophanaceae</taxon>
        <taxon>Rummeliibacillus</taxon>
    </lineage>
</organism>
<reference evidence="5 6" key="1">
    <citation type="journal article" date="2016" name="Genome Announc.">
        <title>Whole-Genome Sequence of Rummeliibacillus stabekisii Strain PP9 Isolated from Antarctic Soil.</title>
        <authorList>
            <person name="da Mota F.F."/>
            <person name="Vollu R.E."/>
            <person name="Jurelevicius D."/>
            <person name="Seldin L."/>
        </authorList>
    </citation>
    <scope>NUCLEOTIDE SEQUENCE [LARGE SCALE GENOMIC DNA]</scope>
    <source>
        <strain evidence="5 6">PP9</strain>
    </source>
</reference>
<dbReference type="STRING" id="241244.ATY39_15205"/>
<dbReference type="SMART" id="SM00636">
    <property type="entry name" value="Glyco_18"/>
    <property type="match status" value="1"/>
</dbReference>
<dbReference type="RefSeq" id="WP_066791228.1">
    <property type="nucleotide sequence ID" value="NZ_CP014806.1"/>
</dbReference>
<dbReference type="SUPFAM" id="SSF54106">
    <property type="entry name" value="LysM domain"/>
    <property type="match status" value="1"/>
</dbReference>
<feature type="domain" description="LysM" evidence="3">
    <location>
        <begin position="1"/>
        <end position="45"/>
    </location>
</feature>
<dbReference type="GO" id="GO:0005975">
    <property type="term" value="P:carbohydrate metabolic process"/>
    <property type="evidence" value="ECO:0007669"/>
    <property type="project" value="InterPro"/>
</dbReference>
<dbReference type="AlphaFoldDB" id="A0A143HG05"/>
<dbReference type="InterPro" id="IPR029070">
    <property type="entry name" value="Chitinase_insertion_sf"/>
</dbReference>